<comment type="similarity">
    <text evidence="9">Belongs to the SNF2/RAD54 helicase family. RapA subfamily.</text>
</comment>
<keyword evidence="13" id="KW-1185">Reference proteome</keyword>
<dbReference type="Pfam" id="PF18339">
    <property type="entry name" value="Tudor_1_RapA"/>
    <property type="match status" value="1"/>
</dbReference>
<keyword evidence="8 9" id="KW-0804">Transcription</keyword>
<dbReference type="Proteomes" id="UP001626549">
    <property type="component" value="Chromosome"/>
</dbReference>
<keyword evidence="3 9" id="KW-0347">Helicase</keyword>
<evidence type="ECO:0000256" key="9">
    <source>
        <dbReference type="HAMAP-Rule" id="MF_01821"/>
    </source>
</evidence>
<dbReference type="NCBIfam" id="NF003426">
    <property type="entry name" value="PRK04914.1"/>
    <property type="match status" value="1"/>
</dbReference>
<dbReference type="InterPro" id="IPR000330">
    <property type="entry name" value="SNF2_N"/>
</dbReference>
<dbReference type="EC" id="3.6.4.-" evidence="9"/>
<dbReference type="HAMAP" id="MF_01821">
    <property type="entry name" value="Helicase_RapA"/>
    <property type="match status" value="1"/>
</dbReference>
<protein>
    <recommendedName>
        <fullName evidence="9">RNA polymerase-associated protein RapA</fullName>
        <ecNumber evidence="9">3.6.4.-</ecNumber>
    </recommendedName>
    <alternativeName>
        <fullName evidence="9">ATP-dependent helicase HepA</fullName>
    </alternativeName>
</protein>
<feature type="domain" description="Helicase C-terminal" evidence="11">
    <location>
        <begin position="439"/>
        <end position="618"/>
    </location>
</feature>
<dbReference type="SUPFAM" id="SSF52540">
    <property type="entry name" value="P-loop containing nucleoside triphosphate hydrolases"/>
    <property type="match status" value="2"/>
</dbReference>
<dbReference type="Pfam" id="PF00176">
    <property type="entry name" value="SNF2-rel_dom"/>
    <property type="match status" value="1"/>
</dbReference>
<dbReference type="InterPro" id="IPR027417">
    <property type="entry name" value="P-loop_NTPase"/>
</dbReference>
<reference evidence="12 13" key="1">
    <citation type="submission" date="2023-10" db="EMBL/GenBank/DDBJ databases">
        <title>Two novel species belonging to the OM43/NOR5 clade.</title>
        <authorList>
            <person name="Park M."/>
        </authorList>
    </citation>
    <scope>NUCLEOTIDE SEQUENCE [LARGE SCALE GENOMIC DNA]</scope>
    <source>
        <strain evidence="12 13">IMCC45268</strain>
    </source>
</reference>
<evidence type="ECO:0000313" key="12">
    <source>
        <dbReference type="EMBL" id="WOJ96149.1"/>
    </source>
</evidence>
<comment type="subunit">
    <text evidence="9">Interacts with the RNAP. Has a higher affinity for the core RNAP than for the holoenzyme. Its ATPase activity is stimulated by binding to RNAP.</text>
</comment>
<name>A0ABZ0IBF6_9GAMM</name>
<dbReference type="SMART" id="SM00487">
    <property type="entry name" value="DEXDc"/>
    <property type="match status" value="1"/>
</dbReference>
<dbReference type="Pfam" id="PF12137">
    <property type="entry name" value="RapA_C"/>
    <property type="match status" value="1"/>
</dbReference>
<dbReference type="InterPro" id="IPR023949">
    <property type="entry name" value="Helicase_RapA"/>
</dbReference>
<evidence type="ECO:0000256" key="2">
    <source>
        <dbReference type="ARBA" id="ARBA00022801"/>
    </source>
</evidence>
<accession>A0ABZ0IBF6</accession>
<dbReference type="Pfam" id="PF00271">
    <property type="entry name" value="Helicase_C"/>
    <property type="match status" value="1"/>
</dbReference>
<keyword evidence="7 9" id="KW-0010">Activator</keyword>
<dbReference type="Gene3D" id="6.10.140.1500">
    <property type="match status" value="1"/>
</dbReference>
<organism evidence="12 13">
    <name type="scientific">Congregibacter brevis</name>
    <dbReference type="NCBI Taxonomy" id="3081201"/>
    <lineage>
        <taxon>Bacteria</taxon>
        <taxon>Pseudomonadati</taxon>
        <taxon>Pseudomonadota</taxon>
        <taxon>Gammaproteobacteria</taxon>
        <taxon>Cellvibrionales</taxon>
        <taxon>Halieaceae</taxon>
        <taxon>Congregibacter</taxon>
    </lineage>
</organism>
<comment type="function">
    <text evidence="9">Transcription regulator that activates transcription by stimulating RNA polymerase (RNAP) recycling in case of stress conditions such as supercoiled DNA or high salt concentrations. Probably acts by releasing the RNAP, when it is trapped or immobilized on tightly supercoiled DNA. Does not activate transcription on linear DNA. Probably not involved in DNA repair.</text>
</comment>
<evidence type="ECO:0000256" key="8">
    <source>
        <dbReference type="ARBA" id="ARBA00023163"/>
    </source>
</evidence>
<evidence type="ECO:0000259" key="11">
    <source>
        <dbReference type="PROSITE" id="PS51194"/>
    </source>
</evidence>
<evidence type="ECO:0000313" key="13">
    <source>
        <dbReference type="Proteomes" id="UP001626549"/>
    </source>
</evidence>
<sequence>MSFAIGQRWLSHADSELGLGIIVELDGRRVSVHFPAVEEERTYATENAPLTRVKLREGDVLHTRDGRKLQVLAIHEEQELLIYEVAGEGQRELLAELDMDDHIDLATPRQRLLASQYDSHAAFALRMATAQHIHRLQQSGLRGLLGTRTALLPHQLYVANEVGKRHAPRVLLADEVGLGKTIEAGMILHRQLLSGDSRRVLIMVPESLQFQWLVEMRRRFNLNFALFDESRLSESDDGGNPFEDEQLVLCSTSLFLDANARALALDAEWDMLIVDEVHRLAWSQVEVSEDFRFLQDMAEQVPGLLLLTATPEQVGQEAHFARLALLDPERFHDFTAFEEEESQYKRWSSLMDALDRGEDVQGLPSDIDPEAPSERQIAALLDRYGTGRVLFRNARASVGGFPTREMLPHPLPMVENPVYQNLYPDLHVDTELWLQEDPRVAWLVSQLKSLRPQKVLVICATADTALALESYLQLRAGIRSAAFHEQLSLVERDRAAAYFAEQEQGAQALICSEIGGEGRNFQFAQHLILFDLPEHPDQLEQRIGRLDRIGQRDRIFIHVPYIEGSAQETLMRWYHEGIDLFRSSCSAGDMILNQFRSALDEQLRQQNDRFDELLQETARFTTDTRKELSEGRDKLLERSSCNTEQGLSLGEAIGEIEDPERLGSFLEQLCDVTGVEHEEHSKNSSVLRRGEQELLEIFPEVPEDGCTVTVSRDQALQREDWIFLGWEHPWMENAMSTVLGSALGQASVGAMSLKGVPGGSRLYELLFTVSLSAPRALGLQRYLPLAPQRILLDANGRDLSKLLTHERLNERVEKIPRGTVSKVVRQLREEIETRIDDAEQHFASELESRQALAAESYSEQLDEEIARLSSLRKVNPSIRHEEIENLKLRKEAGLAALSTARATLQGVRLVITR</sequence>
<dbReference type="Gene3D" id="3.40.50.300">
    <property type="entry name" value="P-loop containing nucleotide triphosphate hydrolases"/>
    <property type="match status" value="1"/>
</dbReference>
<dbReference type="EMBL" id="CP136865">
    <property type="protein sequence ID" value="WOJ96149.1"/>
    <property type="molecule type" value="Genomic_DNA"/>
</dbReference>
<dbReference type="Gene3D" id="2.30.30.930">
    <property type="match status" value="1"/>
</dbReference>
<evidence type="ECO:0000256" key="7">
    <source>
        <dbReference type="ARBA" id="ARBA00023159"/>
    </source>
</evidence>
<dbReference type="InterPro" id="IPR022737">
    <property type="entry name" value="RapA_C"/>
</dbReference>
<dbReference type="PROSITE" id="PS51192">
    <property type="entry name" value="HELICASE_ATP_BIND_1"/>
    <property type="match status" value="1"/>
</dbReference>
<keyword evidence="1 9" id="KW-0547">Nucleotide-binding</keyword>
<feature type="short sequence motif" description="DEAH box" evidence="9">
    <location>
        <begin position="275"/>
        <end position="278"/>
    </location>
</feature>
<dbReference type="Gene3D" id="3.40.50.10810">
    <property type="entry name" value="Tandem AAA-ATPase domain"/>
    <property type="match status" value="1"/>
</dbReference>
<dbReference type="SMART" id="SM00490">
    <property type="entry name" value="HELICc"/>
    <property type="match status" value="1"/>
</dbReference>
<dbReference type="InterPro" id="IPR049730">
    <property type="entry name" value="SNF2/RAD54-like_C"/>
</dbReference>
<evidence type="ECO:0000259" key="10">
    <source>
        <dbReference type="PROSITE" id="PS51192"/>
    </source>
</evidence>
<dbReference type="InterPro" id="IPR014001">
    <property type="entry name" value="Helicase_ATP-bd"/>
</dbReference>
<keyword evidence="5 9" id="KW-0805">Transcription regulation</keyword>
<gene>
    <name evidence="9 12" type="primary">rapA</name>
    <name evidence="12" type="ORF">R0137_12970</name>
</gene>
<keyword evidence="4 9" id="KW-0067">ATP-binding</keyword>
<evidence type="ECO:0000256" key="5">
    <source>
        <dbReference type="ARBA" id="ARBA00023015"/>
    </source>
</evidence>
<keyword evidence="2 9" id="KW-0378">Hydrolase</keyword>
<dbReference type="InterPro" id="IPR038718">
    <property type="entry name" value="SNF2-like_sf"/>
</dbReference>
<dbReference type="RefSeq" id="WP_407326836.1">
    <property type="nucleotide sequence ID" value="NZ_CP136865.1"/>
</dbReference>
<keyword evidence="6 9" id="KW-0238">DNA-binding</keyword>
<dbReference type="Pfam" id="PF18337">
    <property type="entry name" value="Tudor_RapA"/>
    <property type="match status" value="1"/>
</dbReference>
<evidence type="ECO:0000256" key="1">
    <source>
        <dbReference type="ARBA" id="ARBA00022741"/>
    </source>
</evidence>
<dbReference type="Gene3D" id="2.30.30.140">
    <property type="match status" value="1"/>
</dbReference>
<evidence type="ECO:0000256" key="3">
    <source>
        <dbReference type="ARBA" id="ARBA00022806"/>
    </source>
</evidence>
<dbReference type="InterPro" id="IPR057342">
    <property type="entry name" value="DEXDc_RapA"/>
</dbReference>
<dbReference type="PANTHER" id="PTHR45766">
    <property type="entry name" value="DNA ANNEALING HELICASE AND ENDONUCLEASE ZRANB3 FAMILY MEMBER"/>
    <property type="match status" value="1"/>
</dbReference>
<dbReference type="InterPro" id="IPR040766">
    <property type="entry name" value="Tudor_2_RapA"/>
</dbReference>
<feature type="domain" description="Helicase ATP-binding" evidence="10">
    <location>
        <begin position="161"/>
        <end position="329"/>
    </location>
</feature>
<dbReference type="InterPro" id="IPR001650">
    <property type="entry name" value="Helicase_C-like"/>
</dbReference>
<dbReference type="CDD" id="cd18011">
    <property type="entry name" value="DEXDc_RapA"/>
    <property type="match status" value="1"/>
</dbReference>
<dbReference type="Gene3D" id="3.30.360.80">
    <property type="match status" value="1"/>
</dbReference>
<proteinExistence type="inferred from homology"/>
<dbReference type="PANTHER" id="PTHR45766:SF6">
    <property type="entry name" value="SWI_SNF-RELATED MATRIX-ASSOCIATED ACTIN-DEPENDENT REGULATOR OF CHROMATIN SUBFAMILY A-LIKE PROTEIN 1"/>
    <property type="match status" value="1"/>
</dbReference>
<evidence type="ECO:0000256" key="4">
    <source>
        <dbReference type="ARBA" id="ARBA00022840"/>
    </source>
</evidence>
<dbReference type="CDD" id="cd18793">
    <property type="entry name" value="SF2_C_SNF"/>
    <property type="match status" value="1"/>
</dbReference>
<evidence type="ECO:0000256" key="6">
    <source>
        <dbReference type="ARBA" id="ARBA00023125"/>
    </source>
</evidence>
<dbReference type="InterPro" id="IPR040765">
    <property type="entry name" value="Tudor_1_RapA"/>
</dbReference>
<feature type="binding site" evidence="9">
    <location>
        <begin position="174"/>
        <end position="181"/>
    </location>
    <ligand>
        <name>ATP</name>
        <dbReference type="ChEBI" id="CHEBI:30616"/>
    </ligand>
</feature>
<dbReference type="PROSITE" id="PS51194">
    <property type="entry name" value="HELICASE_CTER"/>
    <property type="match status" value="1"/>
</dbReference>